<dbReference type="OrthoDB" id="2506773at2759"/>
<accession>A0A9P7D0U2</accession>
<organism evidence="1 2">
    <name type="scientific">Suillus placidus</name>
    <dbReference type="NCBI Taxonomy" id="48579"/>
    <lineage>
        <taxon>Eukaryota</taxon>
        <taxon>Fungi</taxon>
        <taxon>Dikarya</taxon>
        <taxon>Basidiomycota</taxon>
        <taxon>Agaricomycotina</taxon>
        <taxon>Agaricomycetes</taxon>
        <taxon>Agaricomycetidae</taxon>
        <taxon>Boletales</taxon>
        <taxon>Suillineae</taxon>
        <taxon>Suillaceae</taxon>
        <taxon>Suillus</taxon>
    </lineage>
</organism>
<keyword evidence="2" id="KW-1185">Reference proteome</keyword>
<proteinExistence type="predicted"/>
<dbReference type="Proteomes" id="UP000714275">
    <property type="component" value="Unassembled WGS sequence"/>
</dbReference>
<evidence type="ECO:0000313" key="1">
    <source>
        <dbReference type="EMBL" id="KAG1774376.1"/>
    </source>
</evidence>
<protein>
    <submittedName>
        <fullName evidence="1">Uncharacterized protein</fullName>
    </submittedName>
</protein>
<sequence>VISDLPWIQSLLSYLPNCVPISDSSPVDIGWWGDASTSFRIGVVIQNRWAIWHWALGFSVGPNQAFDISWAEAMAVELGF</sequence>
<name>A0A9P7D0U2_9AGAM</name>
<gene>
    <name evidence="1" type="ORF">EV702DRAFT_974819</name>
</gene>
<reference evidence="1" key="1">
    <citation type="journal article" date="2020" name="New Phytol.">
        <title>Comparative genomics reveals dynamic genome evolution in host specialist ectomycorrhizal fungi.</title>
        <authorList>
            <person name="Lofgren L.A."/>
            <person name="Nguyen N.H."/>
            <person name="Vilgalys R."/>
            <person name="Ruytinx J."/>
            <person name="Liao H.L."/>
            <person name="Branco S."/>
            <person name="Kuo A."/>
            <person name="LaButti K."/>
            <person name="Lipzen A."/>
            <person name="Andreopoulos W."/>
            <person name="Pangilinan J."/>
            <person name="Riley R."/>
            <person name="Hundley H."/>
            <person name="Na H."/>
            <person name="Barry K."/>
            <person name="Grigoriev I.V."/>
            <person name="Stajich J.E."/>
            <person name="Kennedy P.G."/>
        </authorList>
    </citation>
    <scope>NUCLEOTIDE SEQUENCE</scope>
    <source>
        <strain evidence="1">DOB743</strain>
    </source>
</reference>
<comment type="caution">
    <text evidence="1">The sequence shown here is derived from an EMBL/GenBank/DDBJ whole genome shotgun (WGS) entry which is preliminary data.</text>
</comment>
<dbReference type="AlphaFoldDB" id="A0A9P7D0U2"/>
<dbReference type="EMBL" id="JABBWD010000042">
    <property type="protein sequence ID" value="KAG1774376.1"/>
    <property type="molecule type" value="Genomic_DNA"/>
</dbReference>
<evidence type="ECO:0000313" key="2">
    <source>
        <dbReference type="Proteomes" id="UP000714275"/>
    </source>
</evidence>
<feature type="non-terminal residue" evidence="1">
    <location>
        <position position="1"/>
    </location>
</feature>